<dbReference type="InterPro" id="IPR050183">
    <property type="entry name" value="DsbB"/>
</dbReference>
<dbReference type="InterPro" id="IPR024199">
    <property type="entry name" value="Uncharacterised_DsbB"/>
</dbReference>
<keyword evidence="3 6" id="KW-0812">Transmembrane</keyword>
<dbReference type="RefSeq" id="WP_203241359.1">
    <property type="nucleotide sequence ID" value="NZ_JAFBRH010000001.1"/>
</dbReference>
<evidence type="ECO:0000313" key="8">
    <source>
        <dbReference type="Proteomes" id="UP000732193"/>
    </source>
</evidence>
<dbReference type="GO" id="GO:0005886">
    <property type="term" value="C:plasma membrane"/>
    <property type="evidence" value="ECO:0007669"/>
    <property type="project" value="UniProtKB-SubCell"/>
</dbReference>
<evidence type="ECO:0000256" key="6">
    <source>
        <dbReference type="SAM" id="Phobius"/>
    </source>
</evidence>
<keyword evidence="2" id="KW-1003">Cell membrane</keyword>
<protein>
    <submittedName>
        <fullName evidence="7">Disulfide bond formation protein B</fullName>
    </submittedName>
</protein>
<name>A0AAE2VW04_9RHOB</name>
<dbReference type="PIRSF" id="PIRSF033913">
    <property type="entry name" value="S-S_format_DsbB"/>
    <property type="match status" value="1"/>
</dbReference>
<dbReference type="PANTHER" id="PTHR36570">
    <property type="entry name" value="DISULFIDE BOND FORMATION PROTEIN B"/>
    <property type="match status" value="1"/>
</dbReference>
<keyword evidence="4 6" id="KW-1133">Transmembrane helix</keyword>
<dbReference type="Proteomes" id="UP000732193">
    <property type="component" value="Unassembled WGS sequence"/>
</dbReference>
<dbReference type="Gene3D" id="1.20.1550.10">
    <property type="entry name" value="DsbB-like"/>
    <property type="match status" value="1"/>
</dbReference>
<dbReference type="GO" id="GO:0015035">
    <property type="term" value="F:protein-disulfide reductase activity"/>
    <property type="evidence" value="ECO:0007669"/>
    <property type="project" value="InterPro"/>
</dbReference>
<evidence type="ECO:0000256" key="1">
    <source>
        <dbReference type="ARBA" id="ARBA00004651"/>
    </source>
</evidence>
<dbReference type="InterPro" id="IPR023380">
    <property type="entry name" value="DsbB-like_sf"/>
</dbReference>
<reference evidence="7 8" key="1">
    <citation type="submission" date="2021-01" db="EMBL/GenBank/DDBJ databases">
        <title>Diatom-associated Roseobacters Show Island Model of Population Structure.</title>
        <authorList>
            <person name="Qu L."/>
            <person name="Feng X."/>
            <person name="Chen Y."/>
            <person name="Li L."/>
            <person name="Wang X."/>
            <person name="Hu Z."/>
            <person name="Wang H."/>
            <person name="Luo H."/>
        </authorList>
    </citation>
    <scope>NUCLEOTIDE SEQUENCE [LARGE SCALE GENOMIC DNA]</scope>
    <source>
        <strain evidence="7 8">TR60-84</strain>
    </source>
</reference>
<sequence>MTRKTLILLATFGSAALLLGAFGFQHIGGLAPCKMCLWQRWPHAAAILIGGAALMGGPRLLAWLGALATATTGTIGVYHAGVEWGWWPGPTSCSGGGADLGAMDGGALLALDTPTGVVMCDEIVWQLLGLSMAGWNAVIAFALTALWIMAARRG</sequence>
<evidence type="ECO:0000256" key="5">
    <source>
        <dbReference type="ARBA" id="ARBA00023136"/>
    </source>
</evidence>
<evidence type="ECO:0000256" key="2">
    <source>
        <dbReference type="ARBA" id="ARBA00022475"/>
    </source>
</evidence>
<dbReference type="GO" id="GO:0006457">
    <property type="term" value="P:protein folding"/>
    <property type="evidence" value="ECO:0007669"/>
    <property type="project" value="InterPro"/>
</dbReference>
<gene>
    <name evidence="7" type="ORF">JQV55_04325</name>
</gene>
<feature type="transmembrane region" description="Helical" evidence="6">
    <location>
        <begin position="123"/>
        <end position="148"/>
    </location>
</feature>
<evidence type="ECO:0000313" key="7">
    <source>
        <dbReference type="EMBL" id="MBM1712781.1"/>
    </source>
</evidence>
<accession>A0AAE2VW04</accession>
<comment type="caution">
    <text evidence="7">The sequence shown here is derived from an EMBL/GenBank/DDBJ whole genome shotgun (WGS) entry which is preliminary data.</text>
</comment>
<dbReference type="EMBL" id="JAFBRM010000001">
    <property type="protein sequence ID" value="MBM1712781.1"/>
    <property type="molecule type" value="Genomic_DNA"/>
</dbReference>
<dbReference type="InterPro" id="IPR003752">
    <property type="entry name" value="DiS_bond_form_DsbB/BdbC"/>
</dbReference>
<proteinExistence type="predicted"/>
<dbReference type="AlphaFoldDB" id="A0AAE2VW04"/>
<evidence type="ECO:0000256" key="3">
    <source>
        <dbReference type="ARBA" id="ARBA00022692"/>
    </source>
</evidence>
<feature type="transmembrane region" description="Helical" evidence="6">
    <location>
        <begin position="39"/>
        <end position="55"/>
    </location>
</feature>
<keyword evidence="8" id="KW-1185">Reference proteome</keyword>
<dbReference type="Pfam" id="PF02600">
    <property type="entry name" value="DsbB"/>
    <property type="match status" value="1"/>
</dbReference>
<dbReference type="PANTHER" id="PTHR36570:SF3">
    <property type="entry name" value="DISULFIDE BOND FORMATION PROTEIN B"/>
    <property type="match status" value="1"/>
</dbReference>
<comment type="subcellular location">
    <subcellularLocation>
        <location evidence="1">Cell membrane</location>
        <topology evidence="1">Multi-pass membrane protein</topology>
    </subcellularLocation>
</comment>
<keyword evidence="5 6" id="KW-0472">Membrane</keyword>
<dbReference type="SUPFAM" id="SSF158442">
    <property type="entry name" value="DsbB-like"/>
    <property type="match status" value="1"/>
</dbReference>
<organism evidence="7 8">
    <name type="scientific">Sulfitobacter geojensis</name>
    <dbReference type="NCBI Taxonomy" id="1342299"/>
    <lineage>
        <taxon>Bacteria</taxon>
        <taxon>Pseudomonadati</taxon>
        <taxon>Pseudomonadota</taxon>
        <taxon>Alphaproteobacteria</taxon>
        <taxon>Rhodobacterales</taxon>
        <taxon>Roseobacteraceae</taxon>
        <taxon>Sulfitobacter</taxon>
    </lineage>
</organism>
<evidence type="ECO:0000256" key="4">
    <source>
        <dbReference type="ARBA" id="ARBA00022989"/>
    </source>
</evidence>